<gene>
    <name evidence="2" type="ORF">J6I92_12325</name>
</gene>
<dbReference type="RefSeq" id="WP_301834813.1">
    <property type="nucleotide sequence ID" value="NZ_JAGGJC010000007.1"/>
</dbReference>
<protein>
    <submittedName>
        <fullName evidence="2">Uncharacterized protein</fullName>
    </submittedName>
</protein>
<dbReference type="EMBL" id="JAGGJC010000007">
    <property type="protein sequence ID" value="MDN7130656.1"/>
    <property type="molecule type" value="Genomic_DNA"/>
</dbReference>
<keyword evidence="1" id="KW-0812">Transmembrane</keyword>
<dbReference type="Proteomes" id="UP001169491">
    <property type="component" value="Unassembled WGS sequence"/>
</dbReference>
<evidence type="ECO:0000313" key="2">
    <source>
        <dbReference type="EMBL" id="MDN7130656.1"/>
    </source>
</evidence>
<proteinExistence type="predicted"/>
<name>A0ABT8ML26_9GAMM</name>
<organism evidence="2 3">
    <name type="scientific">Pseudidiomarina terrestris</name>
    <dbReference type="NCBI Taxonomy" id="2820060"/>
    <lineage>
        <taxon>Bacteria</taxon>
        <taxon>Pseudomonadati</taxon>
        <taxon>Pseudomonadota</taxon>
        <taxon>Gammaproteobacteria</taxon>
        <taxon>Alteromonadales</taxon>
        <taxon>Idiomarinaceae</taxon>
        <taxon>Pseudidiomarina</taxon>
    </lineage>
</organism>
<evidence type="ECO:0000313" key="3">
    <source>
        <dbReference type="Proteomes" id="UP001169491"/>
    </source>
</evidence>
<comment type="caution">
    <text evidence="2">The sequence shown here is derived from an EMBL/GenBank/DDBJ whole genome shotgun (WGS) entry which is preliminary data.</text>
</comment>
<keyword evidence="1" id="KW-0472">Membrane</keyword>
<evidence type="ECO:0000256" key="1">
    <source>
        <dbReference type="SAM" id="Phobius"/>
    </source>
</evidence>
<reference evidence="2 3" key="1">
    <citation type="submission" date="2021-03" db="EMBL/GenBank/DDBJ databases">
        <title>Pseudidiomarina terrestris, a new bacterium isolated from saline soil.</title>
        <authorList>
            <person name="Galisteo C."/>
            <person name="De La Haba R."/>
            <person name="Sanchez-Porro C."/>
            <person name="Ventosa A."/>
        </authorList>
    </citation>
    <scope>NUCLEOTIDE SEQUENCE [LARGE SCALE GENOMIC DNA]</scope>
    <source>
        <strain evidence="3">1APR75-15</strain>
    </source>
</reference>
<keyword evidence="3" id="KW-1185">Reference proteome</keyword>
<sequence length="178" mass="19911">MKTESGQAIIESVWILLLLALLLTLIKDVIQPQNMQQQQRIDRSRAEIWRFGSPAQASDTGDYAFARQAQKVLGPIAQLTGLKLASDNLRLLTKNEEQVAMARILDAWQAGEPGALSARPALLTPAARLNELGLPQIQRLLSWLHFTEEFAPGQLRWGYVNPDATPLELECAQKRECR</sequence>
<keyword evidence="1" id="KW-1133">Transmembrane helix</keyword>
<feature type="transmembrane region" description="Helical" evidence="1">
    <location>
        <begin position="12"/>
        <end position="30"/>
    </location>
</feature>
<accession>A0ABT8ML26</accession>